<dbReference type="GO" id="GO:0005524">
    <property type="term" value="F:ATP binding"/>
    <property type="evidence" value="ECO:0007669"/>
    <property type="project" value="UniProtKB-UniRule"/>
</dbReference>
<evidence type="ECO:0000256" key="17">
    <source>
        <dbReference type="SAM" id="MobiDB-lite"/>
    </source>
</evidence>
<evidence type="ECO:0000256" key="2">
    <source>
        <dbReference type="ARBA" id="ARBA00004651"/>
    </source>
</evidence>
<feature type="region of interest" description="Disordered" evidence="17">
    <location>
        <begin position="124"/>
        <end position="254"/>
    </location>
</feature>
<keyword evidence="11" id="KW-0238">DNA-binding</keyword>
<evidence type="ECO:0000256" key="12">
    <source>
        <dbReference type="ARBA" id="ARBA00023136"/>
    </source>
</evidence>
<dbReference type="PANTHER" id="PTHR22683">
    <property type="entry name" value="SPORULATION PROTEIN RELATED"/>
    <property type="match status" value="1"/>
</dbReference>
<dbReference type="InterPro" id="IPR036390">
    <property type="entry name" value="WH_DNA-bd_sf"/>
</dbReference>
<dbReference type="Gene3D" id="3.30.980.40">
    <property type="match status" value="1"/>
</dbReference>
<dbReference type="Pfam" id="PF01580">
    <property type="entry name" value="FtsK_SpoIIIE"/>
    <property type="match status" value="1"/>
</dbReference>
<keyword evidence="7 16" id="KW-0547">Nucleotide-binding</keyword>
<evidence type="ECO:0000256" key="3">
    <source>
        <dbReference type="ARBA" id="ARBA00006474"/>
    </source>
</evidence>
<protein>
    <submittedName>
        <fullName evidence="20">Cell division protein FtsK</fullName>
    </submittedName>
</protein>
<evidence type="ECO:0000256" key="15">
    <source>
        <dbReference type="ARBA" id="ARBA00025923"/>
    </source>
</evidence>
<comment type="similarity">
    <text evidence="3">Belongs to the FtsK/SpoIIIE/SftA family.</text>
</comment>
<dbReference type="Gene3D" id="1.10.10.10">
    <property type="entry name" value="Winged helix-like DNA-binding domain superfamily/Winged helix DNA-binding domain"/>
    <property type="match status" value="1"/>
</dbReference>
<keyword evidence="12 18" id="KW-0472">Membrane</keyword>
<dbReference type="FunFam" id="3.40.50.300:FF:000209">
    <property type="entry name" value="Cell division protein FtsK"/>
    <property type="match status" value="1"/>
</dbReference>
<evidence type="ECO:0000313" key="21">
    <source>
        <dbReference type="Proteomes" id="UP000542973"/>
    </source>
</evidence>
<dbReference type="RefSeq" id="WP_053821865.1">
    <property type="nucleotide sequence ID" value="NZ_BAAAEB010000003.1"/>
</dbReference>
<keyword evidence="6 18" id="KW-0812">Transmembrane</keyword>
<dbReference type="EMBL" id="JABEMD010000008">
    <property type="protein sequence ID" value="NNH10551.1"/>
    <property type="molecule type" value="Genomic_DNA"/>
</dbReference>
<feature type="region of interest" description="Disordered" evidence="17">
    <location>
        <begin position="373"/>
        <end position="392"/>
    </location>
</feature>
<evidence type="ECO:0000313" key="20">
    <source>
        <dbReference type="EMBL" id="NNH10551.1"/>
    </source>
</evidence>
<evidence type="ECO:0000256" key="16">
    <source>
        <dbReference type="PROSITE-ProRule" id="PRU00289"/>
    </source>
</evidence>
<dbReference type="GO" id="GO:0007059">
    <property type="term" value="P:chromosome segregation"/>
    <property type="evidence" value="ECO:0007669"/>
    <property type="project" value="UniProtKB-KW"/>
</dbReference>
<evidence type="ECO:0000256" key="10">
    <source>
        <dbReference type="ARBA" id="ARBA00022989"/>
    </source>
</evidence>
<feature type="compositionally biased region" description="Pro residues" evidence="17">
    <location>
        <begin position="184"/>
        <end position="197"/>
    </location>
</feature>
<dbReference type="InterPro" id="IPR036388">
    <property type="entry name" value="WH-like_DNA-bd_sf"/>
</dbReference>
<gene>
    <name evidence="20" type="ORF">HLB16_06595</name>
</gene>
<comment type="caution">
    <text evidence="20">The sequence shown here is derived from an EMBL/GenBank/DDBJ whole genome shotgun (WGS) entry which is preliminary data.</text>
</comment>
<dbReference type="InterPro" id="IPR041027">
    <property type="entry name" value="FtsK_alpha"/>
</dbReference>
<dbReference type="GO" id="GO:0003677">
    <property type="term" value="F:DNA binding"/>
    <property type="evidence" value="ECO:0007669"/>
    <property type="project" value="UniProtKB-KW"/>
</dbReference>
<sequence>MGLGWFGLSTFWLLPLAWRMVARMLAGQPVFSGPGTLRVWLGSALTLCASAALEALTASTSASSDVEPTASSGGAAGAGVAGIAADLFGWTGALLLMLGVLALAAPMVFGETWPSLFARKPRRHAAAGDPGDAAAPPVSRPVREASMPAPAATRWTPVADDSARRPTARHKGIEAVSARRAPAWQPPPRTRVSPPQPGEIWLHPTQPTRTVAPARPAATAPAQKPAPARTAASAPSRPTAAAASTPAAPASSRTPLRATVVASPFHQPQLGLRSAITTLPEAQPLAKAASAVPANGGNVATASPTTTAAEQGTAAPIADVATAAAMAEAMAGPAEPYPAEAEPAQAEQSAAYEAIRAEAQALLAELRALAGAEQDQLDSEHTADTLPGDPAEAHDIAVPAVPEAAPTQPDAATPTVALPPALEAGPNAELASGPNPEPNVEPNAEPPPVAMPAPAWEPPWQESPADIAAASAASSAAASAVTVQAASELAPAATSETTGPTPAPAQKPRIVLPAVVGRAVPLDAAAPPASTVVAAKPAVPAQPVVPPPPRIVDYRLPGIDLLEPAVEHAEQVSEQHLAETGELIAQRLAEFKVPVSVVGASAGPVITRFEVEPAMGVRGAQVVGLMKDLARALGVSSIRVVETIPGKTCMGLELPNARREMIRLSEIVAASSFQAHASRLVLAMGKDITGNPVVTDLARAPHLLVAGTTGSGKSVAINAMILSMLYKATPDDVRMIMIDPKMLELSVYEGIPHLLAPVVTDMKQAAHALNWCVGEMEKRYRLMSALGVRNLAGYNQKIRAAEAAGDKVRNPFSLTPDAPEPLSTLPLIVVVIDELADLMMVAGKKIEELIARLAQKARAAGIHLILATQRPSVDVITGLIKANIPTRVAFQVSSKIDSRTILDQMGAESLLGQGDMLFLPPGTGYPQRVHGAFAGDDEVHRVVEHWKQFGEPDYDDAILAPDPAEAGGGDLFGDGPGGDAEADPLYDEAAAFVLTSRRASISAVQRHLRIGYNRAARLIEQMEVAGLVSPMGRNGARDVLAPGGQE</sequence>
<proteinExistence type="inferred from homology"/>
<dbReference type="SUPFAM" id="SSF52540">
    <property type="entry name" value="P-loop containing nucleoside triphosphate hydrolases"/>
    <property type="match status" value="1"/>
</dbReference>
<dbReference type="InterPro" id="IPR050206">
    <property type="entry name" value="FtsK/SpoIIIE/SftA"/>
</dbReference>
<keyword evidence="8" id="KW-0159">Chromosome partition</keyword>
<dbReference type="PANTHER" id="PTHR22683:SF41">
    <property type="entry name" value="DNA TRANSLOCASE FTSK"/>
    <property type="match status" value="1"/>
</dbReference>
<feature type="compositionally biased region" description="Low complexity" evidence="17">
    <location>
        <begin position="458"/>
        <end position="468"/>
    </location>
</feature>
<feature type="region of interest" description="Disordered" evidence="17">
    <location>
        <begin position="403"/>
        <end position="468"/>
    </location>
</feature>
<dbReference type="Pfam" id="PF09397">
    <property type="entry name" value="FtsK_gamma"/>
    <property type="match status" value="1"/>
</dbReference>
<evidence type="ECO:0000256" key="6">
    <source>
        <dbReference type="ARBA" id="ARBA00022692"/>
    </source>
</evidence>
<dbReference type="InterPro" id="IPR027417">
    <property type="entry name" value="P-loop_NTPase"/>
</dbReference>
<dbReference type="CDD" id="cd01127">
    <property type="entry name" value="TrwB_TraG_TraD_VirD4"/>
    <property type="match status" value="1"/>
</dbReference>
<evidence type="ECO:0000256" key="1">
    <source>
        <dbReference type="ARBA" id="ARBA00004533"/>
    </source>
</evidence>
<dbReference type="SUPFAM" id="SSF46785">
    <property type="entry name" value="Winged helix' DNA-binding domain"/>
    <property type="match status" value="1"/>
</dbReference>
<comment type="function">
    <text evidence="14">Essential cell division protein that coordinates cell division and chromosome segregation. The N-terminus is involved in assembly of the cell-division machinery. The C-terminus functions as a DNA motor that moves dsDNA in an ATP-dependent manner towards the dif recombination site, which is located within the replication terminus region. Translocation stops specifically at Xer-dif sites, where FtsK interacts with the Xer recombinase, allowing activation of chromosome unlinking by recombination. FtsK orienting polar sequences (KOPS) guide the direction of DNA translocation. FtsK can remove proteins from DNA as it translocates, but translocation stops specifically at XerCD-dif site, thereby preventing removal of XerC and XerD from dif.</text>
</comment>
<reference evidence="20 21" key="1">
    <citation type="submission" date="2020-05" db="EMBL/GenBank/DDBJ databases">
        <title>MicrobeNet Type strains.</title>
        <authorList>
            <person name="Nicholson A.C."/>
        </authorList>
    </citation>
    <scope>NUCLEOTIDE SEQUENCE [LARGE SCALE GENOMIC DNA]</scope>
    <source>
        <strain evidence="20 21">ATCC 700815</strain>
    </source>
</reference>
<dbReference type="AlphaFoldDB" id="A0A849B4S8"/>
<dbReference type="InterPro" id="IPR018541">
    <property type="entry name" value="Ftsk_gamma"/>
</dbReference>
<evidence type="ECO:0000256" key="13">
    <source>
        <dbReference type="ARBA" id="ARBA00023306"/>
    </source>
</evidence>
<dbReference type="InterPro" id="IPR002543">
    <property type="entry name" value="FtsK_dom"/>
</dbReference>
<feature type="compositionally biased region" description="Low complexity" evidence="17">
    <location>
        <begin position="404"/>
        <end position="422"/>
    </location>
</feature>
<feature type="transmembrane region" description="Helical" evidence="18">
    <location>
        <begin position="87"/>
        <end position="110"/>
    </location>
</feature>
<dbReference type="Pfam" id="PF17854">
    <property type="entry name" value="FtsK_alpha"/>
    <property type="match status" value="1"/>
</dbReference>
<evidence type="ECO:0000256" key="14">
    <source>
        <dbReference type="ARBA" id="ARBA00024784"/>
    </source>
</evidence>
<feature type="compositionally biased region" description="Low complexity" evidence="17">
    <location>
        <begin position="127"/>
        <end position="137"/>
    </location>
</feature>
<feature type="compositionally biased region" description="Pro residues" evidence="17">
    <location>
        <begin position="435"/>
        <end position="457"/>
    </location>
</feature>
<evidence type="ECO:0000256" key="9">
    <source>
        <dbReference type="ARBA" id="ARBA00022840"/>
    </source>
</evidence>
<comment type="subunit">
    <text evidence="15">Homohexamer. Forms a ring that surrounds DNA.</text>
</comment>
<dbReference type="Gene3D" id="3.40.50.300">
    <property type="entry name" value="P-loop containing nucleotide triphosphate hydrolases"/>
    <property type="match status" value="1"/>
</dbReference>
<dbReference type="SMART" id="SM00843">
    <property type="entry name" value="Ftsk_gamma"/>
    <property type="match status" value="1"/>
</dbReference>
<evidence type="ECO:0000259" key="19">
    <source>
        <dbReference type="PROSITE" id="PS50901"/>
    </source>
</evidence>
<feature type="binding site" evidence="16">
    <location>
        <begin position="707"/>
        <end position="714"/>
    </location>
    <ligand>
        <name>ATP</name>
        <dbReference type="ChEBI" id="CHEBI:30616"/>
    </ligand>
</feature>
<keyword evidence="13" id="KW-0131">Cell cycle</keyword>
<keyword evidence="9 16" id="KW-0067">ATP-binding</keyword>
<evidence type="ECO:0000256" key="11">
    <source>
        <dbReference type="ARBA" id="ARBA00023125"/>
    </source>
</evidence>
<dbReference type="Proteomes" id="UP000542973">
    <property type="component" value="Unassembled WGS sequence"/>
</dbReference>
<keyword evidence="10 18" id="KW-1133">Transmembrane helix</keyword>
<feature type="compositionally biased region" description="Low complexity" evidence="17">
    <location>
        <begin position="204"/>
        <end position="254"/>
    </location>
</feature>
<comment type="subcellular location">
    <subcellularLocation>
        <location evidence="1">Cell inner membrane</location>
    </subcellularLocation>
    <subcellularLocation>
        <location evidence="2">Cell membrane</location>
        <topology evidence="2">Multi-pass membrane protein</topology>
    </subcellularLocation>
</comment>
<evidence type="ECO:0000256" key="18">
    <source>
        <dbReference type="SAM" id="Phobius"/>
    </source>
</evidence>
<dbReference type="GO" id="GO:0005886">
    <property type="term" value="C:plasma membrane"/>
    <property type="evidence" value="ECO:0007669"/>
    <property type="project" value="UniProtKB-SubCell"/>
</dbReference>
<keyword evidence="4" id="KW-1003">Cell membrane</keyword>
<evidence type="ECO:0000256" key="8">
    <source>
        <dbReference type="ARBA" id="ARBA00022829"/>
    </source>
</evidence>
<keyword evidence="5 20" id="KW-0132">Cell division</keyword>
<dbReference type="GO" id="GO:0051301">
    <property type="term" value="P:cell division"/>
    <property type="evidence" value="ECO:0007669"/>
    <property type="project" value="UniProtKB-KW"/>
</dbReference>
<name>A0A849B4S8_9BURK</name>
<dbReference type="Pfam" id="PF13491">
    <property type="entry name" value="FtsK_4TM"/>
    <property type="match status" value="1"/>
</dbReference>
<dbReference type="SMART" id="SM00382">
    <property type="entry name" value="AAA"/>
    <property type="match status" value="1"/>
</dbReference>
<dbReference type="PROSITE" id="PS50901">
    <property type="entry name" value="FTSK"/>
    <property type="match status" value="1"/>
</dbReference>
<feature type="domain" description="FtsK" evidence="19">
    <location>
        <begin position="690"/>
        <end position="899"/>
    </location>
</feature>
<dbReference type="InterPro" id="IPR003593">
    <property type="entry name" value="AAA+_ATPase"/>
</dbReference>
<evidence type="ECO:0000256" key="5">
    <source>
        <dbReference type="ARBA" id="ARBA00022618"/>
    </source>
</evidence>
<accession>A0A849B4S8</accession>
<evidence type="ECO:0000256" key="4">
    <source>
        <dbReference type="ARBA" id="ARBA00022475"/>
    </source>
</evidence>
<evidence type="ECO:0000256" key="7">
    <source>
        <dbReference type="ARBA" id="ARBA00022741"/>
    </source>
</evidence>
<organism evidence="20 21">
    <name type="scientific">Cupriavidus gilardii</name>
    <dbReference type="NCBI Taxonomy" id="82541"/>
    <lineage>
        <taxon>Bacteria</taxon>
        <taxon>Pseudomonadati</taxon>
        <taxon>Pseudomonadota</taxon>
        <taxon>Betaproteobacteria</taxon>
        <taxon>Burkholderiales</taxon>
        <taxon>Burkholderiaceae</taxon>
        <taxon>Cupriavidus</taxon>
    </lineage>
</organism>
<dbReference type="InterPro" id="IPR025199">
    <property type="entry name" value="FtsK_4TM"/>
</dbReference>